<reference evidence="2" key="1">
    <citation type="journal article" date="2014" name="Int. J. Syst. Evol. Microbiol.">
        <title>Complete genome sequence of Corynebacterium casei LMG S-19264T (=DSM 44701T), isolated from a smear-ripened cheese.</title>
        <authorList>
            <consortium name="US DOE Joint Genome Institute (JGI-PGF)"/>
            <person name="Walter F."/>
            <person name="Albersmeier A."/>
            <person name="Kalinowski J."/>
            <person name="Ruckert C."/>
        </authorList>
    </citation>
    <scope>NUCLEOTIDE SEQUENCE</scope>
    <source>
        <strain evidence="2">JCM 4518</strain>
    </source>
</reference>
<evidence type="ECO:0000313" key="2">
    <source>
        <dbReference type="EMBL" id="GHA71029.1"/>
    </source>
</evidence>
<keyword evidence="3" id="KW-1185">Reference proteome</keyword>
<name>A0A918W5L2_9ACTN</name>
<proteinExistence type="predicted"/>
<evidence type="ECO:0000256" key="1">
    <source>
        <dbReference type="SAM" id="MobiDB-lite"/>
    </source>
</evidence>
<dbReference type="EMBL" id="BMUL01000002">
    <property type="protein sequence ID" value="GHA71029.1"/>
    <property type="molecule type" value="Genomic_DNA"/>
</dbReference>
<evidence type="ECO:0000313" key="3">
    <source>
        <dbReference type="Proteomes" id="UP000644020"/>
    </source>
</evidence>
<accession>A0A918W5L2</accession>
<organism evidence="2 3">
    <name type="scientific">Streptomyces termitum</name>
    <dbReference type="NCBI Taxonomy" id="67368"/>
    <lineage>
        <taxon>Bacteria</taxon>
        <taxon>Bacillati</taxon>
        <taxon>Actinomycetota</taxon>
        <taxon>Actinomycetes</taxon>
        <taxon>Kitasatosporales</taxon>
        <taxon>Streptomycetaceae</taxon>
        <taxon>Streptomyces</taxon>
    </lineage>
</organism>
<sequence length="65" mass="6456">MTDRPHARPDGEAPGEAPGDESAAGAGTAPGETPGAAAPPARARRFEEAAAHVLAASGELNRRLA</sequence>
<comment type="caution">
    <text evidence="2">The sequence shown here is derived from an EMBL/GenBank/DDBJ whole genome shotgun (WGS) entry which is preliminary data.</text>
</comment>
<feature type="region of interest" description="Disordered" evidence="1">
    <location>
        <begin position="1"/>
        <end position="45"/>
    </location>
</feature>
<feature type="compositionally biased region" description="Low complexity" evidence="1">
    <location>
        <begin position="23"/>
        <end position="41"/>
    </location>
</feature>
<protein>
    <submittedName>
        <fullName evidence="2">Uncharacterized protein</fullName>
    </submittedName>
</protein>
<feature type="compositionally biased region" description="Basic and acidic residues" evidence="1">
    <location>
        <begin position="1"/>
        <end position="11"/>
    </location>
</feature>
<reference evidence="2" key="2">
    <citation type="submission" date="2020-09" db="EMBL/GenBank/DDBJ databases">
        <authorList>
            <person name="Sun Q."/>
            <person name="Ohkuma M."/>
        </authorList>
    </citation>
    <scope>NUCLEOTIDE SEQUENCE</scope>
    <source>
        <strain evidence="2">JCM 4518</strain>
    </source>
</reference>
<dbReference type="Proteomes" id="UP000644020">
    <property type="component" value="Unassembled WGS sequence"/>
</dbReference>
<dbReference type="AlphaFoldDB" id="A0A918W5L2"/>
<gene>
    <name evidence="2" type="ORF">GCM10010305_11880</name>
</gene>
<dbReference type="RefSeq" id="WP_189975436.1">
    <property type="nucleotide sequence ID" value="NZ_BMUL01000002.1"/>
</dbReference>